<proteinExistence type="predicted"/>
<dbReference type="Pfam" id="PF01549">
    <property type="entry name" value="ShK"/>
    <property type="match status" value="1"/>
</dbReference>
<evidence type="ECO:0000313" key="3">
    <source>
        <dbReference type="EMBL" id="CAK0806660.1"/>
    </source>
</evidence>
<evidence type="ECO:0000256" key="1">
    <source>
        <dbReference type="SAM" id="MobiDB-lite"/>
    </source>
</evidence>
<sequence length="131" mass="13970">VCADIFSSFTCARYQKYGWCQREDMKDAVQRQCPLTCGQCTNKPSASQSDGAGDDDDDDGDGKSDDSGGSSDAANDTDDKDSSDDDDDSDESKGTDSKDGPACRCMRSWTSPGDEGCEKDAGRRLAPRSPP</sequence>
<dbReference type="InterPro" id="IPR003582">
    <property type="entry name" value="ShKT_dom"/>
</dbReference>
<name>A0ABN9QSN1_9DINO</name>
<dbReference type="Proteomes" id="UP001189429">
    <property type="component" value="Unassembled WGS sequence"/>
</dbReference>
<evidence type="ECO:0000313" key="4">
    <source>
        <dbReference type="Proteomes" id="UP001189429"/>
    </source>
</evidence>
<gene>
    <name evidence="3" type="ORF">PCOR1329_LOCUS12807</name>
</gene>
<accession>A0ABN9QSN1</accession>
<feature type="region of interest" description="Disordered" evidence="1">
    <location>
        <begin position="37"/>
        <end position="131"/>
    </location>
</feature>
<feature type="compositionally biased region" description="Acidic residues" evidence="1">
    <location>
        <begin position="75"/>
        <end position="90"/>
    </location>
</feature>
<feature type="compositionally biased region" description="Basic and acidic residues" evidence="1">
    <location>
        <begin position="91"/>
        <end position="101"/>
    </location>
</feature>
<dbReference type="EMBL" id="CAUYUJ010003761">
    <property type="protein sequence ID" value="CAK0806660.1"/>
    <property type="molecule type" value="Genomic_DNA"/>
</dbReference>
<dbReference type="PROSITE" id="PS51670">
    <property type="entry name" value="SHKT"/>
    <property type="match status" value="1"/>
</dbReference>
<protein>
    <recommendedName>
        <fullName evidence="2">ShKT domain-containing protein</fullName>
    </recommendedName>
</protein>
<dbReference type="Gene3D" id="1.10.10.1940">
    <property type="match status" value="1"/>
</dbReference>
<organism evidence="3 4">
    <name type="scientific">Prorocentrum cordatum</name>
    <dbReference type="NCBI Taxonomy" id="2364126"/>
    <lineage>
        <taxon>Eukaryota</taxon>
        <taxon>Sar</taxon>
        <taxon>Alveolata</taxon>
        <taxon>Dinophyceae</taxon>
        <taxon>Prorocentrales</taxon>
        <taxon>Prorocentraceae</taxon>
        <taxon>Prorocentrum</taxon>
    </lineage>
</organism>
<feature type="non-terminal residue" evidence="3">
    <location>
        <position position="1"/>
    </location>
</feature>
<evidence type="ECO:0000259" key="2">
    <source>
        <dbReference type="PROSITE" id="PS51670"/>
    </source>
</evidence>
<reference evidence="3" key="1">
    <citation type="submission" date="2023-10" db="EMBL/GenBank/DDBJ databases">
        <authorList>
            <person name="Chen Y."/>
            <person name="Shah S."/>
            <person name="Dougan E. K."/>
            <person name="Thang M."/>
            <person name="Chan C."/>
        </authorList>
    </citation>
    <scope>NUCLEOTIDE SEQUENCE [LARGE SCALE GENOMIC DNA]</scope>
</reference>
<keyword evidence="4" id="KW-1185">Reference proteome</keyword>
<feature type="domain" description="ShKT" evidence="2">
    <location>
        <begin position="2"/>
        <end position="40"/>
    </location>
</feature>
<comment type="caution">
    <text evidence="3">The sequence shown here is derived from an EMBL/GenBank/DDBJ whole genome shotgun (WGS) entry which is preliminary data.</text>
</comment>